<keyword evidence="3" id="KW-1185">Reference proteome</keyword>
<sequence length="60" mass="6806">MLGGSNRMLSAQETADRLGISRRTLYNNWKSWGLKAHKVGGSLRFRERDVEAWLDTRAAA</sequence>
<name>A0ABP7FKE8_9ACTN</name>
<reference evidence="3" key="1">
    <citation type="journal article" date="2019" name="Int. J. Syst. Evol. Microbiol.">
        <title>The Global Catalogue of Microorganisms (GCM) 10K type strain sequencing project: providing services to taxonomists for standard genome sequencing and annotation.</title>
        <authorList>
            <consortium name="The Broad Institute Genomics Platform"/>
            <consortium name="The Broad Institute Genome Sequencing Center for Infectious Disease"/>
            <person name="Wu L."/>
            <person name="Ma J."/>
        </authorList>
    </citation>
    <scope>NUCLEOTIDE SEQUENCE [LARGE SCALE GENOMIC DNA]</scope>
    <source>
        <strain evidence="3">JCM 17137</strain>
    </source>
</reference>
<proteinExistence type="predicted"/>
<gene>
    <name evidence="2" type="ORF">GCM10022402_19820</name>
</gene>
<dbReference type="InterPro" id="IPR009061">
    <property type="entry name" value="DNA-bd_dom_put_sf"/>
</dbReference>
<dbReference type="Proteomes" id="UP001500908">
    <property type="component" value="Unassembled WGS sequence"/>
</dbReference>
<evidence type="ECO:0000259" key="1">
    <source>
        <dbReference type="Pfam" id="PF12728"/>
    </source>
</evidence>
<dbReference type="Pfam" id="PF12728">
    <property type="entry name" value="HTH_17"/>
    <property type="match status" value="1"/>
</dbReference>
<dbReference type="InterPro" id="IPR041657">
    <property type="entry name" value="HTH_17"/>
</dbReference>
<dbReference type="Gene3D" id="1.10.10.10">
    <property type="entry name" value="Winged helix-like DNA-binding domain superfamily/Winged helix DNA-binding domain"/>
    <property type="match status" value="1"/>
</dbReference>
<dbReference type="NCBIfam" id="TIGR01764">
    <property type="entry name" value="excise"/>
    <property type="match status" value="1"/>
</dbReference>
<dbReference type="InterPro" id="IPR010093">
    <property type="entry name" value="SinI_DNA-bd"/>
</dbReference>
<accession>A0ABP7FKE8</accession>
<organism evidence="2 3">
    <name type="scientific">Salinactinospora qingdaonensis</name>
    <dbReference type="NCBI Taxonomy" id="702744"/>
    <lineage>
        <taxon>Bacteria</taxon>
        <taxon>Bacillati</taxon>
        <taxon>Actinomycetota</taxon>
        <taxon>Actinomycetes</taxon>
        <taxon>Streptosporangiales</taxon>
        <taxon>Nocardiopsidaceae</taxon>
        <taxon>Salinactinospora</taxon>
    </lineage>
</organism>
<evidence type="ECO:0000313" key="2">
    <source>
        <dbReference type="EMBL" id="GAA3740073.1"/>
    </source>
</evidence>
<comment type="caution">
    <text evidence="2">The sequence shown here is derived from an EMBL/GenBank/DDBJ whole genome shotgun (WGS) entry which is preliminary data.</text>
</comment>
<dbReference type="EMBL" id="BAABDD010000007">
    <property type="protein sequence ID" value="GAA3740073.1"/>
    <property type="molecule type" value="Genomic_DNA"/>
</dbReference>
<feature type="domain" description="Helix-turn-helix" evidence="1">
    <location>
        <begin position="8"/>
        <end position="57"/>
    </location>
</feature>
<dbReference type="SUPFAM" id="SSF46955">
    <property type="entry name" value="Putative DNA-binding domain"/>
    <property type="match status" value="1"/>
</dbReference>
<evidence type="ECO:0000313" key="3">
    <source>
        <dbReference type="Proteomes" id="UP001500908"/>
    </source>
</evidence>
<dbReference type="RefSeq" id="WP_344969968.1">
    <property type="nucleotide sequence ID" value="NZ_BAABDD010000007.1"/>
</dbReference>
<dbReference type="InterPro" id="IPR036388">
    <property type="entry name" value="WH-like_DNA-bd_sf"/>
</dbReference>
<protein>
    <recommendedName>
        <fullName evidence="1">Helix-turn-helix domain-containing protein</fullName>
    </recommendedName>
</protein>